<organism evidence="2">
    <name type="scientific">Tanacetum cinerariifolium</name>
    <name type="common">Dalmatian daisy</name>
    <name type="synonym">Chrysanthemum cinerariifolium</name>
    <dbReference type="NCBI Taxonomy" id="118510"/>
    <lineage>
        <taxon>Eukaryota</taxon>
        <taxon>Viridiplantae</taxon>
        <taxon>Streptophyta</taxon>
        <taxon>Embryophyta</taxon>
        <taxon>Tracheophyta</taxon>
        <taxon>Spermatophyta</taxon>
        <taxon>Magnoliopsida</taxon>
        <taxon>eudicotyledons</taxon>
        <taxon>Gunneridae</taxon>
        <taxon>Pentapetalae</taxon>
        <taxon>asterids</taxon>
        <taxon>campanulids</taxon>
        <taxon>Asterales</taxon>
        <taxon>Asteraceae</taxon>
        <taxon>Asteroideae</taxon>
        <taxon>Anthemideae</taxon>
        <taxon>Anthemidinae</taxon>
        <taxon>Tanacetum</taxon>
    </lineage>
</organism>
<sequence length="116" mass="12785">MVKNDGVKLILKKPSVPTNKLSLGSKIKIIEGNLRMPIYGANRDITAVTSEVEHVASRMSHPNDGLVNDTENVRVTTSENPYSGLNEDRAGNDASSVKKDVDEEVQNAWLTQTFFQ</sequence>
<gene>
    <name evidence="2" type="ORF">Tci_009634</name>
</gene>
<proteinExistence type="predicted"/>
<protein>
    <submittedName>
        <fullName evidence="2">Uncharacterized protein</fullName>
    </submittedName>
</protein>
<reference evidence="2" key="1">
    <citation type="journal article" date="2019" name="Sci. Rep.">
        <title>Draft genome of Tanacetum cinerariifolium, the natural source of mosquito coil.</title>
        <authorList>
            <person name="Yamashiro T."/>
            <person name="Shiraishi A."/>
            <person name="Satake H."/>
            <person name="Nakayama K."/>
        </authorList>
    </citation>
    <scope>NUCLEOTIDE SEQUENCE</scope>
</reference>
<dbReference type="AlphaFoldDB" id="A0A6L2JL27"/>
<dbReference type="EMBL" id="BKCJ010000955">
    <property type="protein sequence ID" value="GEU37656.1"/>
    <property type="molecule type" value="Genomic_DNA"/>
</dbReference>
<name>A0A6L2JL27_TANCI</name>
<feature type="region of interest" description="Disordered" evidence="1">
    <location>
        <begin position="77"/>
        <end position="99"/>
    </location>
</feature>
<evidence type="ECO:0000256" key="1">
    <source>
        <dbReference type="SAM" id="MobiDB-lite"/>
    </source>
</evidence>
<feature type="compositionally biased region" description="Basic and acidic residues" evidence="1">
    <location>
        <begin position="86"/>
        <end position="99"/>
    </location>
</feature>
<comment type="caution">
    <text evidence="2">The sequence shown here is derived from an EMBL/GenBank/DDBJ whole genome shotgun (WGS) entry which is preliminary data.</text>
</comment>
<evidence type="ECO:0000313" key="2">
    <source>
        <dbReference type="EMBL" id="GEU37656.1"/>
    </source>
</evidence>
<accession>A0A6L2JL27</accession>